<organism evidence="1">
    <name type="scientific">freshwater metagenome</name>
    <dbReference type="NCBI Taxonomy" id="449393"/>
    <lineage>
        <taxon>unclassified sequences</taxon>
        <taxon>metagenomes</taxon>
        <taxon>ecological metagenomes</taxon>
    </lineage>
</organism>
<dbReference type="PANTHER" id="PTHR40267:SF1">
    <property type="entry name" value="BLR3294 PROTEIN"/>
    <property type="match status" value="1"/>
</dbReference>
<sequence>MQRKIGVVVPCANPAVEPEVHKLLPASYFPFISRLPYYSDLDMKQRLSNYVSDLPKSVAELKGLNLDGILVACTGSSYPLGISGDQEWMKSASEQLGKPVVSAAGSVHQVLQLLKAKELIIISPYPEWLTAELINFWRSAGFEINQVISLDKSGVIYDLSPADIATAIAQAAAAIDPETQNQVILIAGTGVPTLESIEVVIEEITVPIITSQIAGIWNLLNQITTAKSNSTSPSVALTKLDSQIKAANARG</sequence>
<protein>
    <recommendedName>
        <fullName evidence="2">Maleate cis-trans isomerase</fullName>
    </recommendedName>
</protein>
<dbReference type="InterPro" id="IPR026286">
    <property type="entry name" value="MaiA/AMDase"/>
</dbReference>
<gene>
    <name evidence="1" type="ORF">GM51_7165</name>
</gene>
<dbReference type="Gene3D" id="3.40.50.12500">
    <property type="match status" value="1"/>
</dbReference>
<dbReference type="InterPro" id="IPR053714">
    <property type="entry name" value="Iso_Racemase_Enz_sf"/>
</dbReference>
<dbReference type="AlphaFoldDB" id="A0A094QXI2"/>
<proteinExistence type="predicted"/>
<dbReference type="PANTHER" id="PTHR40267">
    <property type="entry name" value="BLR3294 PROTEIN"/>
    <property type="match status" value="1"/>
</dbReference>
<evidence type="ECO:0008006" key="2">
    <source>
        <dbReference type="Google" id="ProtNLM"/>
    </source>
</evidence>
<dbReference type="Pfam" id="PF17645">
    <property type="entry name" value="Amdase"/>
    <property type="match status" value="1"/>
</dbReference>
<evidence type="ECO:0000313" key="1">
    <source>
        <dbReference type="EMBL" id="KGA19151.1"/>
    </source>
</evidence>
<comment type="caution">
    <text evidence="1">The sequence shown here is derived from an EMBL/GenBank/DDBJ whole genome shotgun (WGS) entry which is preliminary data.</text>
</comment>
<reference evidence="1" key="1">
    <citation type="submission" date="2014-06" db="EMBL/GenBank/DDBJ databases">
        <title>Key roles for freshwater Actinobacteria revealed by deep metagenomic sequencing.</title>
        <authorList>
            <person name="Ghai R."/>
            <person name="Mizuno C.M."/>
            <person name="Picazo A."/>
            <person name="Camacho A."/>
            <person name="Rodriguez-Valera F."/>
        </authorList>
    </citation>
    <scope>NUCLEOTIDE SEQUENCE</scope>
</reference>
<name>A0A094QXI2_9ZZZZ</name>
<accession>A0A094QXI2</accession>
<dbReference type="EMBL" id="JNSL01000034">
    <property type="protein sequence ID" value="KGA19151.1"/>
    <property type="molecule type" value="Genomic_DNA"/>
</dbReference>